<feature type="domain" description="DUF2786" evidence="2">
    <location>
        <begin position="54"/>
        <end position="93"/>
    </location>
</feature>
<dbReference type="VEuPathDB" id="FungiDB:EYZ11_011602"/>
<organism evidence="4 5">
    <name type="scientific">Aspergillus tanneri</name>
    <dbReference type="NCBI Taxonomy" id="1220188"/>
    <lineage>
        <taxon>Eukaryota</taxon>
        <taxon>Fungi</taxon>
        <taxon>Dikarya</taxon>
        <taxon>Ascomycota</taxon>
        <taxon>Pezizomycotina</taxon>
        <taxon>Eurotiomycetes</taxon>
        <taxon>Eurotiomycetidae</taxon>
        <taxon>Eurotiales</taxon>
        <taxon>Aspergillaceae</taxon>
        <taxon>Aspergillus</taxon>
        <taxon>Aspergillus subgen. Circumdati</taxon>
    </lineage>
</organism>
<evidence type="ECO:0000313" key="5">
    <source>
        <dbReference type="Proteomes" id="UP000308092"/>
    </source>
</evidence>
<proteinExistence type="predicted"/>
<reference evidence="4 5" key="1">
    <citation type="submission" date="2019-03" db="EMBL/GenBank/DDBJ databases">
        <title>The genome sequence of a newly discovered highly antifungal drug resistant Aspergillus species, Aspergillus tanneri NIH 1004.</title>
        <authorList>
            <person name="Mounaud S."/>
            <person name="Singh I."/>
            <person name="Joardar V."/>
            <person name="Pakala S."/>
            <person name="Pakala S."/>
            <person name="Venepally P."/>
            <person name="Hoover J."/>
            <person name="Nierman W."/>
            <person name="Chung J."/>
            <person name="Losada L."/>
        </authorList>
    </citation>
    <scope>NUCLEOTIDE SEQUENCE [LARGE SCALE GENOMIC DNA]</scope>
    <source>
        <strain evidence="4 5">NIH1004</strain>
    </source>
</reference>
<name>A0A4S3J4J9_9EURO</name>
<gene>
    <name evidence="4" type="ORF">EYZ11_011602</name>
</gene>
<dbReference type="Pfam" id="PF23771">
    <property type="entry name" value="DUF7168"/>
    <property type="match status" value="1"/>
</dbReference>
<comment type="caution">
    <text evidence="4">The sequence shown here is derived from an EMBL/GenBank/DDBJ whole genome shotgun (WGS) entry which is preliminary data.</text>
</comment>
<protein>
    <submittedName>
        <fullName evidence="4">Uncharacterized protein</fullName>
    </submittedName>
</protein>
<evidence type="ECO:0000256" key="1">
    <source>
        <dbReference type="SAM" id="MobiDB-lite"/>
    </source>
</evidence>
<feature type="domain" description="DUF7168" evidence="3">
    <location>
        <begin position="110"/>
        <end position="228"/>
    </location>
</feature>
<dbReference type="InterPro" id="IPR055592">
    <property type="entry name" value="DUF7168"/>
</dbReference>
<dbReference type="Proteomes" id="UP000308092">
    <property type="component" value="Unassembled WGS sequence"/>
</dbReference>
<dbReference type="Pfam" id="PF10979">
    <property type="entry name" value="DUF2786"/>
    <property type="match status" value="1"/>
</dbReference>
<evidence type="ECO:0000259" key="2">
    <source>
        <dbReference type="Pfam" id="PF10979"/>
    </source>
</evidence>
<feature type="region of interest" description="Disordered" evidence="1">
    <location>
        <begin position="323"/>
        <end position="349"/>
    </location>
</feature>
<dbReference type="InterPro" id="IPR024498">
    <property type="entry name" value="DUF2786"/>
</dbReference>
<dbReference type="EMBL" id="SOSA01000735">
    <property type="protein sequence ID" value="THC88948.1"/>
    <property type="molecule type" value="Genomic_DNA"/>
</dbReference>
<accession>A0A4S3J4J9</accession>
<evidence type="ECO:0000313" key="4">
    <source>
        <dbReference type="EMBL" id="THC88948.1"/>
    </source>
</evidence>
<sequence length="414" mass="46459">MFYIVLDRGALEQRAAIFVVISKASILASIQKATVIRYAEVNPKKTNNNIDQGILDKIQKCLSRARHATANEGEAKAALFLAQRLMAQYNVTHADLMADDNVADKAQYGGRSVVSIHNAIDRTKRAIRETFVNKLASAMCILYDCKCYSMDRRTSIEWSFFGIAANTVTAAGAFEAVHNKTLQWASAYKGGTPTFSYRIGLADGLVNMAYRTKKRELVEVRRKELDMIAASDREKERQQKKELDRIRRPAPFGVDEDDFAEGDPEPVTIYPSDCMDVDEVGQVGDGGGRADFNERDVDVIDLTGDVEDNLKKLIKREQPDSLNMDNVLQHPGKPEPSGTAIKDEESSASPWASEMQLVRFRAMSEQIADRYIKERNIKLQVRKSRPVAARHFDSYRQGWEDSSKIDIPIPSTVN</sequence>
<evidence type="ECO:0000259" key="3">
    <source>
        <dbReference type="Pfam" id="PF23771"/>
    </source>
</evidence>
<dbReference type="AlphaFoldDB" id="A0A4S3J4J9"/>
<dbReference type="STRING" id="1220188.A0A4S3J4J9"/>
<keyword evidence="5" id="KW-1185">Reference proteome</keyword>